<dbReference type="GO" id="GO:0046475">
    <property type="term" value="P:glycerophospholipid catabolic process"/>
    <property type="evidence" value="ECO:0007669"/>
    <property type="project" value="TreeGrafter"/>
</dbReference>
<comment type="subcellular location">
    <subcellularLocation>
        <location evidence="1">Cytoplasm</location>
    </subcellularLocation>
</comment>
<dbReference type="GO" id="GO:0005509">
    <property type="term" value="F:calcium ion binding"/>
    <property type="evidence" value="ECO:0007669"/>
    <property type="project" value="TreeGrafter"/>
</dbReference>
<feature type="domain" description="C2" evidence="8">
    <location>
        <begin position="1"/>
        <end position="108"/>
    </location>
</feature>
<evidence type="ECO:0000313" key="11">
    <source>
        <dbReference type="Proteomes" id="UP000694545"/>
    </source>
</evidence>
<keyword evidence="7" id="KW-0479">Metal-binding</keyword>
<dbReference type="SUPFAM" id="SSF49562">
    <property type="entry name" value="C2 domain (Calcium/lipid-binding domain, CaLB)"/>
    <property type="match status" value="1"/>
</dbReference>
<dbReference type="Pfam" id="PF01735">
    <property type="entry name" value="PLA2_B"/>
    <property type="match status" value="1"/>
</dbReference>
<evidence type="ECO:0000259" key="9">
    <source>
        <dbReference type="PROSITE" id="PS51210"/>
    </source>
</evidence>
<dbReference type="SMART" id="SM00022">
    <property type="entry name" value="PLAc"/>
    <property type="match status" value="1"/>
</dbReference>
<dbReference type="PANTHER" id="PTHR10728">
    <property type="entry name" value="CYTOSOLIC PHOSPHOLIPASE A2"/>
    <property type="match status" value="1"/>
</dbReference>
<dbReference type="PROSITE" id="PS50004">
    <property type="entry name" value="C2"/>
    <property type="match status" value="1"/>
</dbReference>
<dbReference type="PROSITE" id="PS51210">
    <property type="entry name" value="PLA2C"/>
    <property type="match status" value="1"/>
</dbReference>
<keyword evidence="5 6" id="KW-0443">Lipid metabolism</keyword>
<dbReference type="GO" id="GO:0005544">
    <property type="term" value="F:calcium-dependent phospholipid binding"/>
    <property type="evidence" value="ECO:0007669"/>
    <property type="project" value="TreeGrafter"/>
</dbReference>
<dbReference type="Proteomes" id="UP000694545">
    <property type="component" value="Unplaced"/>
</dbReference>
<keyword evidence="3 7" id="KW-0963">Cytoplasm</keyword>
<accession>A0A8D2JM50</accession>
<reference evidence="10" key="1">
    <citation type="submission" date="2025-08" db="UniProtKB">
        <authorList>
            <consortium name="Ensembl"/>
        </authorList>
    </citation>
    <scope>IDENTIFICATION</scope>
</reference>
<dbReference type="Gene3D" id="2.60.40.150">
    <property type="entry name" value="C2 domain"/>
    <property type="match status" value="1"/>
</dbReference>
<dbReference type="GO" id="GO:0005829">
    <property type="term" value="C:cytosol"/>
    <property type="evidence" value="ECO:0007669"/>
    <property type="project" value="TreeGrafter"/>
</dbReference>
<name>A0A8D2JM50_VARKO</name>
<evidence type="ECO:0000256" key="7">
    <source>
        <dbReference type="RuleBase" id="RU362102"/>
    </source>
</evidence>
<dbReference type="Ensembl" id="ENSVKKT00000013705.1">
    <property type="protein sequence ID" value="ENSVKKP00000013383.1"/>
    <property type="gene ID" value="ENSVKKG00000009235.1"/>
</dbReference>
<dbReference type="SUPFAM" id="SSF52151">
    <property type="entry name" value="FabD/lysophospholipase-like"/>
    <property type="match status" value="1"/>
</dbReference>
<evidence type="ECO:0000259" key="8">
    <source>
        <dbReference type="PROSITE" id="PS50004"/>
    </source>
</evidence>
<protein>
    <recommendedName>
        <fullName evidence="2 7">Phospholipase A2</fullName>
        <ecNumber evidence="2 7">3.1.1.4</ecNumber>
    </recommendedName>
</protein>
<evidence type="ECO:0000256" key="1">
    <source>
        <dbReference type="ARBA" id="ARBA00004496"/>
    </source>
</evidence>
<evidence type="ECO:0000313" key="10">
    <source>
        <dbReference type="Ensembl" id="ENSVKKP00000013383.1"/>
    </source>
</evidence>
<evidence type="ECO:0000256" key="2">
    <source>
        <dbReference type="ARBA" id="ARBA00013278"/>
    </source>
</evidence>
<proteinExistence type="predicted"/>
<keyword evidence="4 6" id="KW-0378">Hydrolase</keyword>
<keyword evidence="7" id="KW-0106">Calcium</keyword>
<comment type="domain">
    <text evidence="7">The N-terminal C2 domain associates with lipid membranes upon calcium binding.</text>
</comment>
<keyword evidence="11" id="KW-1185">Reference proteome</keyword>
<dbReference type="GO" id="GO:0047498">
    <property type="term" value="F:calcium-dependent phospholipase A2 activity"/>
    <property type="evidence" value="ECO:0007669"/>
    <property type="project" value="TreeGrafter"/>
</dbReference>
<reference evidence="10" key="2">
    <citation type="submission" date="2025-09" db="UniProtKB">
        <authorList>
            <consortium name="Ensembl"/>
        </authorList>
    </citation>
    <scope>IDENTIFICATION</scope>
</reference>
<evidence type="ECO:0000256" key="4">
    <source>
        <dbReference type="ARBA" id="ARBA00022801"/>
    </source>
</evidence>
<evidence type="ECO:0000256" key="6">
    <source>
        <dbReference type="PROSITE-ProRule" id="PRU00555"/>
    </source>
</evidence>
<keyword evidence="6 7" id="KW-0442">Lipid degradation</keyword>
<dbReference type="Pfam" id="PF00168">
    <property type="entry name" value="C2"/>
    <property type="match status" value="1"/>
</dbReference>
<dbReference type="PANTHER" id="PTHR10728:SF32">
    <property type="entry name" value="CYTOSOLIC PHOSPHOLIPASE A2 BETA"/>
    <property type="match status" value="1"/>
</dbReference>
<dbReference type="SMART" id="SM00239">
    <property type="entry name" value="C2"/>
    <property type="match status" value="1"/>
</dbReference>
<feature type="domain" description="PLA2c" evidence="9">
    <location>
        <begin position="137"/>
        <end position="662"/>
    </location>
</feature>
<dbReference type="AlphaFoldDB" id="A0A8D2JM50"/>
<dbReference type="FunFam" id="3.40.1090.10:FF:000002">
    <property type="entry name" value="Phospholipase A2"/>
    <property type="match status" value="1"/>
</dbReference>
<dbReference type="Gene3D" id="3.40.1090.10">
    <property type="entry name" value="Cytosolic phospholipase A2 catalytic domain"/>
    <property type="match status" value="1"/>
</dbReference>
<dbReference type="EC" id="3.1.1.4" evidence="2 7"/>
<comment type="catalytic activity">
    <reaction evidence="7">
        <text>a 1,2-diacyl-sn-glycero-3-phosphocholine + H2O = a 1-acyl-sn-glycero-3-phosphocholine + a fatty acid + H(+)</text>
        <dbReference type="Rhea" id="RHEA:15801"/>
        <dbReference type="ChEBI" id="CHEBI:15377"/>
        <dbReference type="ChEBI" id="CHEBI:15378"/>
        <dbReference type="ChEBI" id="CHEBI:28868"/>
        <dbReference type="ChEBI" id="CHEBI:57643"/>
        <dbReference type="ChEBI" id="CHEBI:58168"/>
        <dbReference type="EC" id="3.1.1.4"/>
    </reaction>
</comment>
<evidence type="ECO:0000256" key="3">
    <source>
        <dbReference type="ARBA" id="ARBA00022490"/>
    </source>
</evidence>
<dbReference type="InterPro" id="IPR002642">
    <property type="entry name" value="LysoPLipase_cat_dom"/>
</dbReference>
<dbReference type="InterPro" id="IPR035892">
    <property type="entry name" value="C2_domain_sf"/>
</dbReference>
<organism evidence="10 11">
    <name type="scientific">Varanus komodoensis</name>
    <name type="common">Komodo dragon</name>
    <dbReference type="NCBI Taxonomy" id="61221"/>
    <lineage>
        <taxon>Eukaryota</taxon>
        <taxon>Metazoa</taxon>
        <taxon>Chordata</taxon>
        <taxon>Craniata</taxon>
        <taxon>Vertebrata</taxon>
        <taxon>Euteleostomi</taxon>
        <taxon>Lepidosauria</taxon>
        <taxon>Squamata</taxon>
        <taxon>Bifurcata</taxon>
        <taxon>Unidentata</taxon>
        <taxon>Episquamata</taxon>
        <taxon>Toxicofera</taxon>
        <taxon>Anguimorpha</taxon>
        <taxon>Paleoanguimorpha</taxon>
        <taxon>Varanoidea</taxon>
        <taxon>Varanidae</taxon>
        <taxon>Varanus</taxon>
    </lineage>
</organism>
<sequence>ALKCKPRNCFLTASVRDFFLSDLVSGADCYVSLRLPTASKEEVKTETIKNSSVPVWNETFYFMIQRQVKNILELRIYDEDPLTKDDLLFTVLFDVGEVKPGETFLVNFILNSEVQHLPHIFVSYYSERGFAVQALCVCYSLKHCSVRLGFDLCGEEKAFLRRRKQVVAAALKRVLQLQDDLLDHEIPVMAVMATGGGCRAMTSLYGQLSGLKKLGLLDSVTYISGTSGSTWAMSNLYEDSSWSQKDLERPIREARRHMSKNKMDTFSLEHLRSYQKELSQNAKEGISTSFNTLWAMALDNILHDRVNNCKLSDQQQAVSQGQNPLPLYLALSVKENHISTFDFKEWCEFSPYEVGLLKYGAFIHAEDFGSEFFMGQLMKKNPESRICYLEGNSLWSNILGVNLLDIWNNLSSTDESWQKLIRSKIWNIGRNILLLFQIISDILTDRPLHHHINNFLKGFHMHKDYCQKSQFSMWKDTRLDQIPNRLTPSEDSICLVDAAYFINTSCPPLLRKERKVDVILSFDYSLDHPFQSIEQTKNYCLEQGIPFPKILLSEEDKKNPRECYLFVDEENKKAPIVLHFPLVNDTFQKFKEPGLERGQMEMAEGTVPLSGYYSPYHLMNFTYSEKDFDKLVKLSDYNIRNNRDLIFEALSTAIQWKRCCRQ</sequence>
<evidence type="ECO:0000256" key="5">
    <source>
        <dbReference type="ARBA" id="ARBA00023098"/>
    </source>
</evidence>
<dbReference type="InterPro" id="IPR016035">
    <property type="entry name" value="Acyl_Trfase/lysoPLipase"/>
</dbReference>
<dbReference type="InterPro" id="IPR000008">
    <property type="entry name" value="C2_dom"/>
</dbReference>